<comment type="caution">
    <text evidence="6">The sequence shown here is derived from an EMBL/GenBank/DDBJ whole genome shotgun (WGS) entry which is preliminary data.</text>
</comment>
<dbReference type="GO" id="GO:0016887">
    <property type="term" value="F:ATP hydrolysis activity"/>
    <property type="evidence" value="ECO:0007669"/>
    <property type="project" value="InterPro"/>
</dbReference>
<feature type="compositionally biased region" description="Acidic residues" evidence="2">
    <location>
        <begin position="540"/>
        <end position="552"/>
    </location>
</feature>
<dbReference type="InterPro" id="IPR001482">
    <property type="entry name" value="T2SS/T4SS_dom"/>
</dbReference>
<dbReference type="OrthoDB" id="33500at2157"/>
<dbReference type="EMBL" id="AOJO01000059">
    <property type="protein sequence ID" value="ELZ53489.1"/>
    <property type="molecule type" value="Genomic_DNA"/>
</dbReference>
<dbReference type="Proteomes" id="UP000011689">
    <property type="component" value="Unassembled WGS sequence"/>
</dbReference>
<evidence type="ECO:0000256" key="2">
    <source>
        <dbReference type="SAM" id="MobiDB-lite"/>
    </source>
</evidence>
<dbReference type="Pfam" id="PF23989">
    <property type="entry name" value="PilB3_C"/>
    <property type="match status" value="1"/>
</dbReference>
<dbReference type="Pfam" id="PF00437">
    <property type="entry name" value="T2SSE"/>
    <property type="match status" value="1"/>
</dbReference>
<dbReference type="PATRIC" id="fig|1227481.4.peg.2589"/>
<feature type="domain" description="Bacterial type II secretion system protein E" evidence="3">
    <location>
        <begin position="217"/>
        <end position="435"/>
    </location>
</feature>
<gene>
    <name evidence="6" type="ORF">C467_13113</name>
</gene>
<protein>
    <submittedName>
        <fullName evidence="6">Type II secretion system protein E</fullName>
    </submittedName>
</protein>
<comment type="similarity">
    <text evidence="1">Belongs to the GSP E family.</text>
</comment>
<evidence type="ECO:0000256" key="1">
    <source>
        <dbReference type="ARBA" id="ARBA00006611"/>
    </source>
</evidence>
<dbReference type="STRING" id="1227481.C467_13113"/>
<dbReference type="PANTHER" id="PTHR30486:SF6">
    <property type="entry name" value="TYPE IV PILUS RETRACTATION ATPASE PILT"/>
    <property type="match status" value="1"/>
</dbReference>
<proteinExistence type="inferred from homology"/>
<dbReference type="AlphaFoldDB" id="M0F4C0"/>
<dbReference type="GeneID" id="72712141"/>
<dbReference type="RefSeq" id="WP_008586055.1">
    <property type="nucleotide sequence ID" value="NZ_AOJO01000059.1"/>
</dbReference>
<dbReference type="InterPro" id="IPR056570">
    <property type="entry name" value="PilB3-like_N"/>
</dbReference>
<feature type="domain" description="PilB3-like C-terminal" evidence="4">
    <location>
        <begin position="464"/>
        <end position="546"/>
    </location>
</feature>
<reference evidence="6 7" key="1">
    <citation type="journal article" date="2014" name="PLoS Genet.">
        <title>Phylogenetically driven sequencing of extremely halophilic archaea reveals strategies for static and dynamic osmo-response.</title>
        <authorList>
            <person name="Becker E.A."/>
            <person name="Seitzer P.M."/>
            <person name="Tritt A."/>
            <person name="Larsen D."/>
            <person name="Krusor M."/>
            <person name="Yao A.I."/>
            <person name="Wu D."/>
            <person name="Madern D."/>
            <person name="Eisen J.A."/>
            <person name="Darling A.E."/>
            <person name="Facciotti M.T."/>
        </authorList>
    </citation>
    <scope>NUCLEOTIDE SEQUENCE [LARGE SCALE GENOMIC DNA]</scope>
    <source>
        <strain evidence="6 7">ATCC 700873</strain>
    </source>
</reference>
<dbReference type="InterPro" id="IPR050921">
    <property type="entry name" value="T4SS_GSP_E_ATPase"/>
</dbReference>
<feature type="domain" description="PilB3-like N-terminal" evidence="5">
    <location>
        <begin position="16"/>
        <end position="89"/>
    </location>
</feature>
<keyword evidence="7" id="KW-1185">Reference proteome</keyword>
<evidence type="ECO:0000259" key="4">
    <source>
        <dbReference type="Pfam" id="PF23989"/>
    </source>
</evidence>
<dbReference type="SUPFAM" id="SSF52540">
    <property type="entry name" value="P-loop containing nucleoside triphosphate hydrolases"/>
    <property type="match status" value="1"/>
</dbReference>
<dbReference type="PANTHER" id="PTHR30486">
    <property type="entry name" value="TWITCHING MOTILITY PROTEIN PILT"/>
    <property type="match status" value="1"/>
</dbReference>
<evidence type="ECO:0000259" key="5">
    <source>
        <dbReference type="Pfam" id="PF23990"/>
    </source>
</evidence>
<organism evidence="6 7">
    <name type="scientific">Halorubrum hochstenium ATCC 700873</name>
    <dbReference type="NCBI Taxonomy" id="1227481"/>
    <lineage>
        <taxon>Archaea</taxon>
        <taxon>Methanobacteriati</taxon>
        <taxon>Methanobacteriota</taxon>
        <taxon>Stenosarchaea group</taxon>
        <taxon>Halobacteria</taxon>
        <taxon>Halobacteriales</taxon>
        <taxon>Haloferacaceae</taxon>
        <taxon>Halorubrum</taxon>
    </lineage>
</organism>
<accession>M0F4C0</accession>
<dbReference type="InterPro" id="IPR027417">
    <property type="entry name" value="P-loop_NTPase"/>
</dbReference>
<dbReference type="Pfam" id="PF23990">
    <property type="entry name" value="PilB3_N"/>
    <property type="match status" value="1"/>
</dbReference>
<dbReference type="Gene3D" id="3.40.50.300">
    <property type="entry name" value="P-loop containing nucleotide triphosphate hydrolases"/>
    <property type="match status" value="1"/>
</dbReference>
<dbReference type="CDD" id="cd01130">
    <property type="entry name" value="VirB11-like_ATPase"/>
    <property type="match status" value="1"/>
</dbReference>
<evidence type="ECO:0000313" key="7">
    <source>
        <dbReference type="Proteomes" id="UP000011689"/>
    </source>
</evidence>
<dbReference type="Gene3D" id="3.30.450.380">
    <property type="match status" value="1"/>
</dbReference>
<evidence type="ECO:0000259" key="3">
    <source>
        <dbReference type="Pfam" id="PF00437"/>
    </source>
</evidence>
<sequence length="566" mass="64217">MASDVGGSDLGDRIEALQRRLSRTWELLQGSALDVRPFRPGEDGPLASFTVPDDEREVDRYWVNAPYAYVVITYDDVESEHRYYAVEPELDGFERELLDRVVDDIRDPLLYREGTGKTDEETLTSELETLLEGYGVEAGMDTFHALLYYLYRDFRGYGKVDPLLNDRHIEDVSCDGYDLPIFVYHDQYTDIETNVSFDQESLDSYVIRLAQQSGRHVSVGDPIVETTLPDGSRAELALGEEVTPRGSAFTIRQYAEDPLTPVDLVEYGTFSVEQMAYFWLCIEHNKSLIFAGGTASGKTTSMNAVSMFVPPRAKVLTIEDTRELSLYHDNWLSAVTRERRYEGTDIDMYDLLRSALRHRPEYIIVGEVRGEEAITLFQAMNTGHTTFSTMHADSIETVINRLENEPINVPRAMVQSLDMLSVQTLTRSDDERVRRAKTIGEIGGIDQRTGELDYSSAFEWVPDSDTFRRNDSSLLEEIADERGWSRSELLREVRRRERFIELLSALGINDYRTFTALVNEYYADPERVMDKLDERAAAADDVDADSLTDEEGVATAGDPAVDAADR</sequence>
<evidence type="ECO:0000313" key="6">
    <source>
        <dbReference type="EMBL" id="ELZ53489.1"/>
    </source>
</evidence>
<feature type="region of interest" description="Disordered" evidence="2">
    <location>
        <begin position="539"/>
        <end position="566"/>
    </location>
</feature>
<name>M0F4C0_9EURY</name>
<dbReference type="InterPro" id="IPR056571">
    <property type="entry name" value="PilB3-like_C"/>
</dbReference>